<dbReference type="SMART" id="SM00086">
    <property type="entry name" value="PAC"/>
    <property type="match status" value="3"/>
</dbReference>
<evidence type="ECO:0000256" key="14">
    <source>
        <dbReference type="SAM" id="Coils"/>
    </source>
</evidence>
<keyword evidence="7" id="KW-0418">Kinase</keyword>
<evidence type="ECO:0000256" key="7">
    <source>
        <dbReference type="ARBA" id="ARBA00022777"/>
    </source>
</evidence>
<comment type="catalytic activity">
    <reaction evidence="1">
        <text>ATP + protein L-histidine = ADP + protein N-phospho-L-histidine.</text>
        <dbReference type="EC" id="2.7.13.3"/>
    </reaction>
</comment>
<feature type="coiled-coil region" evidence="14">
    <location>
        <begin position="410"/>
        <end position="437"/>
    </location>
</feature>
<dbReference type="AlphaFoldDB" id="A0A1M6IW10"/>
<dbReference type="SUPFAM" id="SSF55785">
    <property type="entry name" value="PYP-like sensor domain (PAS domain)"/>
    <property type="match status" value="3"/>
</dbReference>
<dbReference type="InterPro" id="IPR013655">
    <property type="entry name" value="PAS_fold_3"/>
</dbReference>
<dbReference type="InterPro" id="IPR000014">
    <property type="entry name" value="PAS"/>
</dbReference>
<dbReference type="Proteomes" id="UP000322917">
    <property type="component" value="Unassembled WGS sequence"/>
</dbReference>
<comment type="subunit">
    <text evidence="10">At low DSF concentrations, interacts with RpfF.</text>
</comment>
<dbReference type="InterPro" id="IPR011006">
    <property type="entry name" value="CheY-like_superfamily"/>
</dbReference>
<dbReference type="Gene3D" id="3.30.450.20">
    <property type="entry name" value="PAS domain"/>
    <property type="match status" value="3"/>
</dbReference>
<evidence type="ECO:0000256" key="9">
    <source>
        <dbReference type="ARBA" id="ARBA00023012"/>
    </source>
</evidence>
<dbReference type="PROSITE" id="PS50109">
    <property type="entry name" value="HIS_KIN"/>
    <property type="match status" value="1"/>
</dbReference>
<dbReference type="Pfam" id="PF08447">
    <property type="entry name" value="PAS_3"/>
    <property type="match status" value="1"/>
</dbReference>
<evidence type="ECO:0000256" key="4">
    <source>
        <dbReference type="ARBA" id="ARBA00022553"/>
    </source>
</evidence>
<dbReference type="Pfam" id="PF13426">
    <property type="entry name" value="PAS_9"/>
    <property type="match status" value="1"/>
</dbReference>
<dbReference type="SUPFAM" id="SSF47226">
    <property type="entry name" value="Histidine-containing phosphotransfer domain, HPT domain"/>
    <property type="match status" value="1"/>
</dbReference>
<reference evidence="19 20" key="1">
    <citation type="submission" date="2016-11" db="EMBL/GenBank/DDBJ databases">
        <authorList>
            <person name="Varghese N."/>
            <person name="Submissions S."/>
        </authorList>
    </citation>
    <scope>NUCLEOTIDE SEQUENCE [LARGE SCALE GENOMIC DNA]</scope>
    <source>
        <strain evidence="19 20">DSM 15287</strain>
    </source>
</reference>
<dbReference type="SUPFAM" id="SSF55874">
    <property type="entry name" value="ATPase domain of HSP90 chaperone/DNA topoisomerase II/histidine kinase"/>
    <property type="match status" value="1"/>
</dbReference>
<dbReference type="Pfam" id="PF00512">
    <property type="entry name" value="HisKA"/>
    <property type="match status" value="1"/>
</dbReference>
<dbReference type="GO" id="GO:0006355">
    <property type="term" value="P:regulation of DNA-templated transcription"/>
    <property type="evidence" value="ECO:0007669"/>
    <property type="project" value="InterPro"/>
</dbReference>
<dbReference type="Gene3D" id="3.40.50.2300">
    <property type="match status" value="1"/>
</dbReference>
<dbReference type="CDD" id="cd00130">
    <property type="entry name" value="PAS"/>
    <property type="match status" value="2"/>
</dbReference>
<name>A0A1M6IW10_9FIRM</name>
<evidence type="ECO:0000259" key="15">
    <source>
        <dbReference type="PROSITE" id="PS50109"/>
    </source>
</evidence>
<dbReference type="PRINTS" id="PR00344">
    <property type="entry name" value="BCTRLSENSOR"/>
</dbReference>
<dbReference type="InterPro" id="IPR036641">
    <property type="entry name" value="HPT_dom_sf"/>
</dbReference>
<evidence type="ECO:0000256" key="11">
    <source>
        <dbReference type="ARBA" id="ARBA00068150"/>
    </source>
</evidence>
<dbReference type="PANTHER" id="PTHR45339:SF3">
    <property type="entry name" value="HISTIDINE KINASE"/>
    <property type="match status" value="1"/>
</dbReference>
<dbReference type="SMART" id="SM00448">
    <property type="entry name" value="REC"/>
    <property type="match status" value="1"/>
</dbReference>
<dbReference type="SMART" id="SM00387">
    <property type="entry name" value="HATPase_c"/>
    <property type="match status" value="1"/>
</dbReference>
<dbReference type="Gene3D" id="1.10.287.130">
    <property type="match status" value="1"/>
</dbReference>
<dbReference type="FunFam" id="1.10.287.130:FF:000002">
    <property type="entry name" value="Two-component osmosensing histidine kinase"/>
    <property type="match status" value="1"/>
</dbReference>
<dbReference type="PANTHER" id="PTHR45339">
    <property type="entry name" value="HYBRID SIGNAL TRANSDUCTION HISTIDINE KINASE J"/>
    <property type="match status" value="1"/>
</dbReference>
<dbReference type="SMART" id="SM00388">
    <property type="entry name" value="HisKA"/>
    <property type="match status" value="1"/>
</dbReference>
<keyword evidence="5" id="KW-0808">Transferase</keyword>
<evidence type="ECO:0000259" key="18">
    <source>
        <dbReference type="PROSITE" id="PS50113"/>
    </source>
</evidence>
<evidence type="ECO:0000256" key="10">
    <source>
        <dbReference type="ARBA" id="ARBA00064003"/>
    </source>
</evidence>
<dbReference type="InterPro" id="IPR003661">
    <property type="entry name" value="HisK_dim/P_dom"/>
</dbReference>
<dbReference type="SUPFAM" id="SSF47384">
    <property type="entry name" value="Homodimeric domain of signal transducing histidine kinase"/>
    <property type="match status" value="1"/>
</dbReference>
<dbReference type="OrthoDB" id="9805486at2"/>
<evidence type="ECO:0000256" key="8">
    <source>
        <dbReference type="ARBA" id="ARBA00022840"/>
    </source>
</evidence>
<dbReference type="GO" id="GO:0005886">
    <property type="term" value="C:plasma membrane"/>
    <property type="evidence" value="ECO:0007669"/>
    <property type="project" value="UniProtKB-SubCell"/>
</dbReference>
<feature type="domain" description="PAS" evidence="17">
    <location>
        <begin position="19"/>
        <end position="76"/>
    </location>
</feature>
<evidence type="ECO:0000256" key="5">
    <source>
        <dbReference type="ARBA" id="ARBA00022679"/>
    </source>
</evidence>
<gene>
    <name evidence="19" type="ORF">SAMN02745170_02427</name>
</gene>
<dbReference type="EC" id="2.7.13.3" evidence="3"/>
<feature type="modified residue" description="4-aspartylphosphate" evidence="13">
    <location>
        <position position="728"/>
    </location>
</feature>
<dbReference type="InterPro" id="IPR013767">
    <property type="entry name" value="PAS_fold"/>
</dbReference>
<dbReference type="CDD" id="cd00082">
    <property type="entry name" value="HisKA"/>
    <property type="match status" value="1"/>
</dbReference>
<dbReference type="Pfam" id="PF02518">
    <property type="entry name" value="HATPase_c"/>
    <property type="match status" value="1"/>
</dbReference>
<keyword evidence="4 13" id="KW-0597">Phosphoprotein</keyword>
<dbReference type="InterPro" id="IPR008207">
    <property type="entry name" value="Sig_transdc_His_kin_Hpt_dom"/>
</dbReference>
<dbReference type="EMBL" id="FQZD01000019">
    <property type="protein sequence ID" value="SHJ38656.1"/>
    <property type="molecule type" value="Genomic_DNA"/>
</dbReference>
<evidence type="ECO:0000256" key="3">
    <source>
        <dbReference type="ARBA" id="ARBA00012438"/>
    </source>
</evidence>
<proteinExistence type="inferred from homology"/>
<dbReference type="InterPro" id="IPR003594">
    <property type="entry name" value="HATPase_dom"/>
</dbReference>
<evidence type="ECO:0000259" key="16">
    <source>
        <dbReference type="PROSITE" id="PS50110"/>
    </source>
</evidence>
<dbReference type="NCBIfam" id="TIGR00229">
    <property type="entry name" value="sensory_box"/>
    <property type="match status" value="2"/>
</dbReference>
<dbReference type="Pfam" id="PF00072">
    <property type="entry name" value="Response_reg"/>
    <property type="match status" value="1"/>
</dbReference>
<dbReference type="CDD" id="cd17546">
    <property type="entry name" value="REC_hyHK_CKI1_RcsC-like"/>
    <property type="match status" value="1"/>
</dbReference>
<feature type="domain" description="Response regulatory" evidence="16">
    <location>
        <begin position="679"/>
        <end position="797"/>
    </location>
</feature>
<dbReference type="GO" id="GO:0000155">
    <property type="term" value="F:phosphorelay sensor kinase activity"/>
    <property type="evidence" value="ECO:0007669"/>
    <property type="project" value="InterPro"/>
</dbReference>
<dbReference type="PROSITE" id="PS50112">
    <property type="entry name" value="PAS"/>
    <property type="match status" value="1"/>
</dbReference>
<dbReference type="InterPro" id="IPR001610">
    <property type="entry name" value="PAC"/>
</dbReference>
<dbReference type="SMART" id="SM00091">
    <property type="entry name" value="PAS"/>
    <property type="match status" value="3"/>
</dbReference>
<dbReference type="InterPro" id="IPR005467">
    <property type="entry name" value="His_kinase_dom"/>
</dbReference>
<keyword evidence="8" id="KW-0067">ATP-binding</keyword>
<dbReference type="InterPro" id="IPR000700">
    <property type="entry name" value="PAS-assoc_C"/>
</dbReference>
<dbReference type="Pfam" id="PF01627">
    <property type="entry name" value="Hpt"/>
    <property type="match status" value="1"/>
</dbReference>
<dbReference type="GO" id="GO:0005524">
    <property type="term" value="F:ATP binding"/>
    <property type="evidence" value="ECO:0007669"/>
    <property type="project" value="UniProtKB-KW"/>
</dbReference>
<dbReference type="Pfam" id="PF00989">
    <property type="entry name" value="PAS"/>
    <property type="match status" value="1"/>
</dbReference>
<evidence type="ECO:0000259" key="17">
    <source>
        <dbReference type="PROSITE" id="PS50112"/>
    </source>
</evidence>
<dbReference type="Gene3D" id="3.30.565.10">
    <property type="entry name" value="Histidine kinase-like ATPase, C-terminal domain"/>
    <property type="match status" value="1"/>
</dbReference>
<evidence type="ECO:0000313" key="19">
    <source>
        <dbReference type="EMBL" id="SHJ38656.1"/>
    </source>
</evidence>
<organism evidence="19 20">
    <name type="scientific">Propionispora hippei DSM 15287</name>
    <dbReference type="NCBI Taxonomy" id="1123003"/>
    <lineage>
        <taxon>Bacteria</taxon>
        <taxon>Bacillati</taxon>
        <taxon>Bacillota</taxon>
        <taxon>Negativicutes</taxon>
        <taxon>Selenomonadales</taxon>
        <taxon>Sporomusaceae</taxon>
        <taxon>Propionispora</taxon>
    </lineage>
</organism>
<dbReference type="RefSeq" id="WP_149735146.1">
    <property type="nucleotide sequence ID" value="NZ_FQZD01000019.1"/>
</dbReference>
<feature type="domain" description="Histidine kinase" evidence="15">
    <location>
        <begin position="437"/>
        <end position="658"/>
    </location>
</feature>
<keyword evidence="9" id="KW-0902">Two-component regulatory system</keyword>
<accession>A0A1M6IW10</accession>
<keyword evidence="14" id="KW-0175">Coiled coil</keyword>
<dbReference type="PROSITE" id="PS50113">
    <property type="entry name" value="PAC"/>
    <property type="match status" value="1"/>
</dbReference>
<evidence type="ECO:0000256" key="6">
    <source>
        <dbReference type="ARBA" id="ARBA00022741"/>
    </source>
</evidence>
<dbReference type="PROSITE" id="PS50110">
    <property type="entry name" value="RESPONSE_REGULATORY"/>
    <property type="match status" value="1"/>
</dbReference>
<keyword evidence="20" id="KW-1185">Reference proteome</keyword>
<sequence>MHRIRGRAVRPAKTQGGENIRNMKAVLASMGDGVIITDQHGRITFLNPAGELITGWTEQAAKGRHVDEILQIVHAETGLPVPSPVAEAAKGTSGNLGLPQDSVILRRNGTRGYISATASLVKDAGYNQYGVVMLLRDIDRIRRTEKEVISKQRKLETIFNTVPVGMLILNEERRIEQINWEAMKKSRHDFAEIYDQPVGEFFQCVNSSLAPRGCGEGQNCPICPMTRMLNKALLSGESSYGEEFPKVIKVDGIPTRIWWRISAAPLFLGTRRCVLLIVEDITQYKLLQENLSKSRDFYLTLFENFPVLIWRAGINKTCDYFNRSWLQFTGGHSGGRTDCDWQDLVHSEDYLQRCREFDSAFAVQRPFSLEYRLKRYDGEYRWVLEMGKPFYDLEGNFSGYIGSILDITERKAAERDMQEAKEAAERANRTKSQFLANMSHEIRTPLNGILGMIDLTLMTPLQPEQRDNMNIAKECANSLLHVINDVLDISKMEAGRLTVETIAFDLKELLRKTIPIHYSHARNKGLTMNYHIPETIPSFVKGDPHRLQQILNNLLSNAVKFTDNGQVTFSVQQRPSTEGHIELEFRVTDTGIGIAREDVPALFQKFSQIDGSFTRKYGGSGLGLVISKQLTEIMGGRIGVESERGAGSTFYIVLTFAVASGPAELPPAAIAVTARDVVRILLVEDEAVNQSVITRMLRGRDYQVHVANNGLEALRQLPLIEPDLILMDVQMPGMDGLEATARIRQMEKPAGKHIPIIAVTAHALVGDRERFLAAGMDGYVAKPIQMENLFQAIESVILRQREREVVAALQHGSSEGADFHNPEQIREIMGKCIERLRQERAAAEYNFSAIGELAHQVKNSAASLDAHGLKMTAFRLELLCRKEKQQEVSEGIAELEKGYMEFRRMHRWI</sequence>
<dbReference type="InterPro" id="IPR036097">
    <property type="entry name" value="HisK_dim/P_sf"/>
</dbReference>
<dbReference type="CDD" id="cd16922">
    <property type="entry name" value="HATPase_EvgS-ArcB-TorS-like"/>
    <property type="match status" value="1"/>
</dbReference>
<dbReference type="FunFam" id="3.30.565.10:FF:000010">
    <property type="entry name" value="Sensor histidine kinase RcsC"/>
    <property type="match status" value="1"/>
</dbReference>
<comment type="similarity">
    <text evidence="2">In the N-terminal section; belongs to the phytochrome family.</text>
</comment>
<evidence type="ECO:0000256" key="13">
    <source>
        <dbReference type="PROSITE-ProRule" id="PRU00169"/>
    </source>
</evidence>
<dbReference type="InterPro" id="IPR036890">
    <property type="entry name" value="HATPase_C_sf"/>
</dbReference>
<dbReference type="InterPro" id="IPR004358">
    <property type="entry name" value="Sig_transdc_His_kin-like_C"/>
</dbReference>
<evidence type="ECO:0000313" key="20">
    <source>
        <dbReference type="Proteomes" id="UP000322917"/>
    </source>
</evidence>
<dbReference type="InterPro" id="IPR001789">
    <property type="entry name" value="Sig_transdc_resp-reg_receiver"/>
</dbReference>
<keyword evidence="6" id="KW-0547">Nucleotide-binding</keyword>
<dbReference type="InterPro" id="IPR035965">
    <property type="entry name" value="PAS-like_dom_sf"/>
</dbReference>
<dbReference type="Gene3D" id="1.20.120.160">
    <property type="entry name" value="HPT domain"/>
    <property type="match status" value="1"/>
</dbReference>
<feature type="domain" description="PAC" evidence="18">
    <location>
        <begin position="367"/>
        <end position="419"/>
    </location>
</feature>
<protein>
    <recommendedName>
        <fullName evidence="12">Circadian input-output histidine kinase CikA</fullName>
        <ecNumber evidence="3">2.7.13.3</ecNumber>
    </recommendedName>
    <alternativeName>
        <fullName evidence="11">Sensory/regulatory protein RpfC</fullName>
    </alternativeName>
</protein>
<evidence type="ECO:0000256" key="12">
    <source>
        <dbReference type="ARBA" id="ARBA00074306"/>
    </source>
</evidence>
<dbReference type="SUPFAM" id="SSF52172">
    <property type="entry name" value="CheY-like"/>
    <property type="match status" value="1"/>
</dbReference>
<evidence type="ECO:0000256" key="1">
    <source>
        <dbReference type="ARBA" id="ARBA00000085"/>
    </source>
</evidence>
<evidence type="ECO:0000256" key="2">
    <source>
        <dbReference type="ARBA" id="ARBA00006402"/>
    </source>
</evidence>